<dbReference type="EMBL" id="AP024483">
    <property type="protein sequence ID" value="BCS83606.1"/>
    <property type="molecule type" value="Genomic_DNA"/>
</dbReference>
<dbReference type="GeneID" id="80558811"/>
<sequence length="176" mass="21191">MFKQENIDQLIMDFNLELKLINYVVWINLDCVESKLFIDKKYKNLIDYNDENHIRVIGKRYYISEHKLIEYIKQLKSHPEHYNAHKILGINSKFHKRDEIEILASIYNHYRSEYNMHYQHPELEFKIDTNIVIETGVTGGLAIEIDESNHSSYKKKDHEDRQKILEATLFYSRAKK</sequence>
<reference evidence="1 2" key="1">
    <citation type="submission" date="2021-02" db="EMBL/GenBank/DDBJ databases">
        <title>Cotonvirus japonicus, which uses Golgi apparatus of host cells for its virion factory, phylogenetically links tailed tupanvirus and icosahedral mimivirus.</title>
        <authorList>
            <person name="Takahashi H."/>
            <person name="Fukaya S."/>
            <person name="Song C."/>
            <person name="Murata K."/>
            <person name="Takemura M."/>
        </authorList>
    </citation>
    <scope>NUCLEOTIDE SEQUENCE [LARGE SCALE GENOMIC DNA]</scope>
</reference>
<keyword evidence="2" id="KW-1185">Reference proteome</keyword>
<protein>
    <submittedName>
        <fullName evidence="1">Uncharacterized protein</fullName>
    </submittedName>
</protein>
<dbReference type="Proteomes" id="UP001321479">
    <property type="component" value="Segment"/>
</dbReference>
<name>A0ABN6ED96_9VIRU</name>
<evidence type="ECO:0000313" key="2">
    <source>
        <dbReference type="Proteomes" id="UP001321479"/>
    </source>
</evidence>
<dbReference type="RefSeq" id="YP_010842214.1">
    <property type="nucleotide sequence ID" value="NC_079139.1"/>
</dbReference>
<proteinExistence type="predicted"/>
<accession>A0ABN6ED96</accession>
<evidence type="ECO:0000313" key="1">
    <source>
        <dbReference type="EMBL" id="BCS83606.1"/>
    </source>
</evidence>
<organism evidence="1 2">
    <name type="scientific">Cotonvirus japonicus</name>
    <dbReference type="NCBI Taxonomy" id="2811091"/>
    <lineage>
        <taxon>Viruses</taxon>
        <taxon>Varidnaviria</taxon>
        <taxon>Bamfordvirae</taxon>
        <taxon>Nucleocytoviricota</taxon>
        <taxon>Megaviricetes</taxon>
        <taxon>Imitervirales</taxon>
        <taxon>Mimiviridae</taxon>
        <taxon>Megamimivirinae</taxon>
        <taxon>Cotonvirus</taxon>
        <taxon>Cotonvirus japonicum</taxon>
    </lineage>
</organism>